<sequence length="430" mass="48499">MLKRAFFTLYLLVVVAILLAGWGLDRLQQSISTEAPISATEAAFLRLITEQTARQPDDGRLAFVQAHLQRLGLNARAYRLSDLADSGLGDALASGEPLVLDSDDGRELYVKLGELSLIVRIELPDEAPASHRVLLIGFYIFLAIVIYLWVWPLVRDLKSLEAQAKQFGRGEHQGVQLNQSSPVYSLAGEFNRMQERIDELLTSYREMTYAVSHELRTPLARMKFALELAESVEQMPHPVQRQLLSLRQDVADMDDLINQLFSYAGFESQSQSLVQRPGAADALAALAEQQIKRIQEQYPHIDIEVEDRLGLSELWCEWHLFERILQNLLGNARRYAEKQIRVELYSEDLNYVVAVEDDGPGVPAHDRLRIFDSFIRLKQQPGKDSKGFGLGLAIVRRIMGWHQGTVRVVDGSTLGGARFECRWPMSGASD</sequence>
<dbReference type="InterPro" id="IPR003661">
    <property type="entry name" value="HisK_dim/P_dom"/>
</dbReference>
<keyword evidence="5" id="KW-0597">Phosphoprotein</keyword>
<proteinExistence type="predicted"/>
<keyword evidence="10" id="KW-0472">Membrane</keyword>
<dbReference type="SUPFAM" id="SSF47384">
    <property type="entry name" value="Homodimeric domain of signal transducing histidine kinase"/>
    <property type="match status" value="1"/>
</dbReference>
<evidence type="ECO:0000256" key="1">
    <source>
        <dbReference type="ARBA" id="ARBA00000085"/>
    </source>
</evidence>
<dbReference type="Gene3D" id="3.30.565.10">
    <property type="entry name" value="Histidine kinase-like ATPase, C-terminal domain"/>
    <property type="match status" value="1"/>
</dbReference>
<comment type="subcellular location">
    <subcellularLocation>
        <location evidence="2">Cell membrane</location>
        <topology evidence="2">Multi-pass membrane protein</topology>
    </subcellularLocation>
</comment>
<reference evidence="12 13" key="1">
    <citation type="submission" date="2023-11" db="EMBL/GenBank/DDBJ databases">
        <title>Gilvimarinus fulvus sp. nov., isolated from the surface of Kelp.</title>
        <authorList>
            <person name="Sun Y.Y."/>
            <person name="Gong Y."/>
            <person name="Du Z.J."/>
        </authorList>
    </citation>
    <scope>NUCLEOTIDE SEQUENCE [LARGE SCALE GENOMIC DNA]</scope>
    <source>
        <strain evidence="12 13">SDUM040013</strain>
    </source>
</reference>
<dbReference type="PROSITE" id="PS50109">
    <property type="entry name" value="HIS_KIN"/>
    <property type="match status" value="1"/>
</dbReference>
<dbReference type="Pfam" id="PF00512">
    <property type="entry name" value="HisKA"/>
    <property type="match status" value="1"/>
</dbReference>
<evidence type="ECO:0000256" key="3">
    <source>
        <dbReference type="ARBA" id="ARBA00012438"/>
    </source>
</evidence>
<keyword evidence="10" id="KW-0812">Transmembrane</keyword>
<comment type="caution">
    <text evidence="12">The sequence shown here is derived from an EMBL/GenBank/DDBJ whole genome shotgun (WGS) entry which is preliminary data.</text>
</comment>
<dbReference type="PANTHER" id="PTHR44936">
    <property type="entry name" value="SENSOR PROTEIN CREC"/>
    <property type="match status" value="1"/>
</dbReference>
<keyword evidence="9 12" id="KW-0067">ATP-binding</keyword>
<dbReference type="InterPro" id="IPR005467">
    <property type="entry name" value="His_kinase_dom"/>
</dbReference>
<evidence type="ECO:0000256" key="6">
    <source>
        <dbReference type="ARBA" id="ARBA00022679"/>
    </source>
</evidence>
<dbReference type="Pfam" id="PF02518">
    <property type="entry name" value="HATPase_c"/>
    <property type="match status" value="1"/>
</dbReference>
<keyword evidence="13" id="KW-1185">Reference proteome</keyword>
<evidence type="ECO:0000256" key="7">
    <source>
        <dbReference type="ARBA" id="ARBA00022741"/>
    </source>
</evidence>
<keyword evidence="6" id="KW-0808">Transferase</keyword>
<evidence type="ECO:0000256" key="2">
    <source>
        <dbReference type="ARBA" id="ARBA00004651"/>
    </source>
</evidence>
<name>A0ABU4RXS2_9GAMM</name>
<dbReference type="PRINTS" id="PR00344">
    <property type="entry name" value="BCTRLSENSOR"/>
</dbReference>
<dbReference type="InterPro" id="IPR050980">
    <property type="entry name" value="2C_sensor_his_kinase"/>
</dbReference>
<comment type="catalytic activity">
    <reaction evidence="1">
        <text>ATP + protein L-histidine = ADP + protein N-phospho-L-histidine.</text>
        <dbReference type="EC" id="2.7.13.3"/>
    </reaction>
</comment>
<dbReference type="SUPFAM" id="SSF55874">
    <property type="entry name" value="ATPase domain of HSP90 chaperone/DNA topoisomerase II/histidine kinase"/>
    <property type="match status" value="1"/>
</dbReference>
<evidence type="ECO:0000259" key="11">
    <source>
        <dbReference type="PROSITE" id="PS50109"/>
    </source>
</evidence>
<dbReference type="PANTHER" id="PTHR44936:SF10">
    <property type="entry name" value="SENSOR PROTEIN RSTB"/>
    <property type="match status" value="1"/>
</dbReference>
<dbReference type="InterPro" id="IPR003594">
    <property type="entry name" value="HATPase_dom"/>
</dbReference>
<evidence type="ECO:0000313" key="13">
    <source>
        <dbReference type="Proteomes" id="UP001273505"/>
    </source>
</evidence>
<feature type="transmembrane region" description="Helical" evidence="10">
    <location>
        <begin position="133"/>
        <end position="154"/>
    </location>
</feature>
<evidence type="ECO:0000256" key="10">
    <source>
        <dbReference type="SAM" id="Phobius"/>
    </source>
</evidence>
<dbReference type="InterPro" id="IPR004358">
    <property type="entry name" value="Sig_transdc_His_kin-like_C"/>
</dbReference>
<dbReference type="RefSeq" id="WP_302722639.1">
    <property type="nucleotide sequence ID" value="NZ_JAULRU010000569.1"/>
</dbReference>
<keyword evidence="7" id="KW-0547">Nucleotide-binding</keyword>
<keyword evidence="8" id="KW-0418">Kinase</keyword>
<feature type="transmembrane region" description="Helical" evidence="10">
    <location>
        <begin position="6"/>
        <end position="24"/>
    </location>
</feature>
<dbReference type="CDD" id="cd00082">
    <property type="entry name" value="HisKA"/>
    <property type="match status" value="1"/>
</dbReference>
<keyword evidence="10" id="KW-1133">Transmembrane helix</keyword>
<dbReference type="InterPro" id="IPR036097">
    <property type="entry name" value="HisK_dim/P_sf"/>
</dbReference>
<feature type="domain" description="Histidine kinase" evidence="11">
    <location>
        <begin position="210"/>
        <end position="427"/>
    </location>
</feature>
<evidence type="ECO:0000256" key="4">
    <source>
        <dbReference type="ARBA" id="ARBA00022475"/>
    </source>
</evidence>
<protein>
    <recommendedName>
        <fullName evidence="3">histidine kinase</fullName>
        <ecNumber evidence="3">2.7.13.3</ecNumber>
    </recommendedName>
</protein>
<dbReference type="EC" id="2.7.13.3" evidence="3"/>
<dbReference type="Gene3D" id="1.10.287.130">
    <property type="match status" value="1"/>
</dbReference>
<evidence type="ECO:0000256" key="8">
    <source>
        <dbReference type="ARBA" id="ARBA00022777"/>
    </source>
</evidence>
<dbReference type="SMART" id="SM00387">
    <property type="entry name" value="HATPase_c"/>
    <property type="match status" value="1"/>
</dbReference>
<evidence type="ECO:0000313" key="12">
    <source>
        <dbReference type="EMBL" id="MDX6849715.1"/>
    </source>
</evidence>
<dbReference type="InterPro" id="IPR036890">
    <property type="entry name" value="HATPase_C_sf"/>
</dbReference>
<dbReference type="SMART" id="SM00388">
    <property type="entry name" value="HisKA"/>
    <property type="match status" value="1"/>
</dbReference>
<dbReference type="Proteomes" id="UP001273505">
    <property type="component" value="Unassembled WGS sequence"/>
</dbReference>
<keyword evidence="4" id="KW-1003">Cell membrane</keyword>
<accession>A0ABU4RXS2</accession>
<evidence type="ECO:0000256" key="9">
    <source>
        <dbReference type="ARBA" id="ARBA00022840"/>
    </source>
</evidence>
<dbReference type="EMBL" id="JAXAFO010000014">
    <property type="protein sequence ID" value="MDX6849715.1"/>
    <property type="molecule type" value="Genomic_DNA"/>
</dbReference>
<gene>
    <name evidence="12" type="ORF">SCD92_10105</name>
</gene>
<dbReference type="GO" id="GO:0005524">
    <property type="term" value="F:ATP binding"/>
    <property type="evidence" value="ECO:0007669"/>
    <property type="project" value="UniProtKB-KW"/>
</dbReference>
<organism evidence="12 13">
    <name type="scientific">Gilvimarinus gilvus</name>
    <dbReference type="NCBI Taxonomy" id="3058038"/>
    <lineage>
        <taxon>Bacteria</taxon>
        <taxon>Pseudomonadati</taxon>
        <taxon>Pseudomonadota</taxon>
        <taxon>Gammaproteobacteria</taxon>
        <taxon>Cellvibrionales</taxon>
        <taxon>Cellvibrionaceae</taxon>
        <taxon>Gilvimarinus</taxon>
    </lineage>
</organism>
<evidence type="ECO:0000256" key="5">
    <source>
        <dbReference type="ARBA" id="ARBA00022553"/>
    </source>
</evidence>